<dbReference type="PANTHER" id="PTHR38426:SF1">
    <property type="entry name" value="MAINTENANCE OF TELOMERE CAPPING PROTEIN 4"/>
    <property type="match status" value="1"/>
</dbReference>
<dbReference type="InterPro" id="IPR038769">
    <property type="entry name" value="MTC4"/>
</dbReference>
<gene>
    <name evidence="3" type="ORF">LTR77_003734</name>
</gene>
<feature type="compositionally biased region" description="Polar residues" evidence="1">
    <location>
        <begin position="131"/>
        <end position="143"/>
    </location>
</feature>
<feature type="compositionally biased region" description="Basic and acidic residues" evidence="1">
    <location>
        <begin position="776"/>
        <end position="797"/>
    </location>
</feature>
<feature type="compositionally biased region" description="Low complexity" evidence="1">
    <location>
        <begin position="221"/>
        <end position="244"/>
    </location>
</feature>
<dbReference type="PANTHER" id="PTHR38426">
    <property type="entry name" value="MAINTENANCE OF TELOMERE CAPPING PROTEIN 4"/>
    <property type="match status" value="1"/>
</dbReference>
<feature type="compositionally biased region" description="Basic and acidic residues" evidence="1">
    <location>
        <begin position="110"/>
        <end position="129"/>
    </location>
</feature>
<evidence type="ECO:0000256" key="2">
    <source>
        <dbReference type="SAM" id="Phobius"/>
    </source>
</evidence>
<keyword evidence="2" id="KW-0472">Membrane</keyword>
<feature type="region of interest" description="Disordered" evidence="1">
    <location>
        <begin position="470"/>
        <end position="563"/>
    </location>
</feature>
<feature type="compositionally biased region" description="Polar residues" evidence="1">
    <location>
        <begin position="848"/>
        <end position="858"/>
    </location>
</feature>
<keyword evidence="4" id="KW-1185">Reference proteome</keyword>
<dbReference type="GeneID" id="89925080"/>
<feature type="compositionally biased region" description="Polar residues" evidence="1">
    <location>
        <begin position="753"/>
        <end position="762"/>
    </location>
</feature>
<feature type="region of interest" description="Disordered" evidence="1">
    <location>
        <begin position="405"/>
        <end position="424"/>
    </location>
</feature>
<feature type="transmembrane region" description="Helical" evidence="2">
    <location>
        <begin position="1126"/>
        <end position="1148"/>
    </location>
</feature>
<dbReference type="Proteomes" id="UP001337655">
    <property type="component" value="Unassembled WGS sequence"/>
</dbReference>
<evidence type="ECO:0000256" key="1">
    <source>
        <dbReference type="SAM" id="MobiDB-lite"/>
    </source>
</evidence>
<feature type="region of interest" description="Disordered" evidence="1">
    <location>
        <begin position="220"/>
        <end position="260"/>
    </location>
</feature>
<accession>A0AAV9PHV6</accession>
<dbReference type="EMBL" id="JAVRRT010000005">
    <property type="protein sequence ID" value="KAK5172096.1"/>
    <property type="molecule type" value="Genomic_DNA"/>
</dbReference>
<feature type="compositionally biased region" description="Basic and acidic residues" evidence="1">
    <location>
        <begin position="470"/>
        <end position="495"/>
    </location>
</feature>
<feature type="compositionally biased region" description="Polar residues" evidence="1">
    <location>
        <begin position="651"/>
        <end position="670"/>
    </location>
</feature>
<proteinExistence type="predicted"/>
<feature type="compositionally biased region" description="Basic and acidic residues" evidence="1">
    <location>
        <begin position="613"/>
        <end position="623"/>
    </location>
</feature>
<feature type="compositionally biased region" description="Low complexity" evidence="1">
    <location>
        <begin position="35"/>
        <end position="60"/>
    </location>
</feature>
<feature type="compositionally biased region" description="Polar residues" evidence="1">
    <location>
        <begin position="827"/>
        <end position="836"/>
    </location>
</feature>
<dbReference type="AlphaFoldDB" id="A0AAV9PHV6"/>
<feature type="compositionally biased region" description="Basic and acidic residues" evidence="1">
    <location>
        <begin position="721"/>
        <end position="735"/>
    </location>
</feature>
<keyword evidence="2" id="KW-1133">Transmembrane helix</keyword>
<evidence type="ECO:0000313" key="4">
    <source>
        <dbReference type="Proteomes" id="UP001337655"/>
    </source>
</evidence>
<keyword evidence="2" id="KW-0812">Transmembrane</keyword>
<feature type="compositionally biased region" description="Basic and acidic residues" evidence="1">
    <location>
        <begin position="553"/>
        <end position="563"/>
    </location>
</feature>
<reference evidence="3 4" key="1">
    <citation type="submission" date="2023-08" db="EMBL/GenBank/DDBJ databases">
        <title>Black Yeasts Isolated from many extreme environments.</title>
        <authorList>
            <person name="Coleine C."/>
            <person name="Stajich J.E."/>
            <person name="Selbmann L."/>
        </authorList>
    </citation>
    <scope>NUCLEOTIDE SEQUENCE [LARGE SCALE GENOMIC DNA]</scope>
    <source>
        <strain evidence="3 4">CCFEE 5935</strain>
    </source>
</reference>
<feature type="compositionally biased region" description="Basic and acidic residues" evidence="1">
    <location>
        <begin position="61"/>
        <end position="79"/>
    </location>
</feature>
<evidence type="ECO:0000313" key="3">
    <source>
        <dbReference type="EMBL" id="KAK5172096.1"/>
    </source>
</evidence>
<comment type="caution">
    <text evidence="3">The sequence shown here is derived from an EMBL/GenBank/DDBJ whole genome shotgun (WGS) entry which is preliminary data.</text>
</comment>
<feature type="compositionally biased region" description="Low complexity" evidence="1">
    <location>
        <begin position="883"/>
        <end position="893"/>
    </location>
</feature>
<organism evidence="3 4">
    <name type="scientific">Saxophila tyrrhenica</name>
    <dbReference type="NCBI Taxonomy" id="1690608"/>
    <lineage>
        <taxon>Eukaryota</taxon>
        <taxon>Fungi</taxon>
        <taxon>Dikarya</taxon>
        <taxon>Ascomycota</taxon>
        <taxon>Pezizomycotina</taxon>
        <taxon>Dothideomycetes</taxon>
        <taxon>Dothideomycetidae</taxon>
        <taxon>Mycosphaerellales</taxon>
        <taxon>Extremaceae</taxon>
        <taxon>Saxophila</taxon>
    </lineage>
</organism>
<name>A0AAV9PHV6_9PEZI</name>
<feature type="region of interest" description="Disordered" evidence="1">
    <location>
        <begin position="26"/>
        <end position="199"/>
    </location>
</feature>
<feature type="compositionally biased region" description="Low complexity" evidence="1">
    <location>
        <begin position="165"/>
        <end position="174"/>
    </location>
</feature>
<sequence length="1165" mass="129217">MSNDAGNVINSADSSARNALDVGFASVSNGRHGESSSMAESRSSGKRSVGSSSRGQQQQQHQEDPVTPEERRQRADGEGSSRGSAGHHARRSGGFLLDSVFANGSPKGPQDTRGKRKAQDGQLRVDKRRQQAQSVRSAESSLRGSPLAREVSVDGSAEVDGMRNRQSSRPRPQSMDPAQLVQMALSLSESRKRNVSSSLQVPLPAANRVVSMPVSNYGTVRASSAARKRSSQMSDSRSRSNASGAGRGSDELPIVSSPGPDNVMYTFTPATLSRAEKARKYFELASEHRRLLQHLPPLKPDASAPGNFTFETKNQPGSNFPLIRRVTSSGEEKHALGREYNPIQALRNRRVRIREKRPFPAPPDSWANPEGVKRWVDDVETATDHPQYRATPDEAQIPRYEGDDETIHGRTQQGASGHRRTDTVGSVITRPENSWTIEPTELLADTYWTEKSDNKAYIENRFGNNIFPDIERRKSTDTPRISVEMHRGRDEHEAAGVESEDFEDSGKASRRRKLLLPLVSSGREHQRKNRKLLSRSPSESSMSSTDGRRRSREKFENIGPLERHMQDLIAKDEHGELSSPDMVSPDHWDHKPMQFPRMSTDDSYRDSPPGRSSGRDSLDVPRDLHRRSKSADGRVNSTDQNVFAVGDHRPSTSYPEKSASSSSLERTGTLDSRRSLDAPRPQGSNLPGFRSRSKDRNMVDQLDFAAATPTNLEPIMSGEGWRPKTSQDPERPIDLRRHKTGDSFSGSLHRLDTSATNSTFSSVKDPGSSVGRFLKGGRDRIGTLVRGERFRNKERPDTGVAESYRAASDMSDLEDGESGSAGRWRSTDSPNDSSDVSPRASLDRNRTSQKIQLPSFASTRGRRGVVPGAPITANTNPFERTKSSQSDSSKGQKLPPPRINIPEEDSTRDAAPPPTTIRFDTTPRKSYGDLGLDASMPSARTISRSPGQRHWSIYDQAQPLQPANRKITARDIAGVRALLLCSGIKAREIQRRGNQPRNPAPAELAQAAETANKGVPTVPIKDEHLEAARLLSDHLTTVFSSFESGLSHFQTTTARNLASRLDTLQQKASDQLTTHVHDASDEADAFIVELTTKQPQQTKRVDEAVDTMVRRRRRQFRLLRQAGFKVLEWAVLGVMWWIWFMVVVFKFAKRMVVGVGRGVRWLFVF</sequence>
<protein>
    <submittedName>
        <fullName evidence="3">Uncharacterized protein</fullName>
    </submittedName>
</protein>
<feature type="compositionally biased region" description="Low complexity" evidence="1">
    <location>
        <begin position="534"/>
        <end position="544"/>
    </location>
</feature>
<dbReference type="RefSeq" id="XP_064660940.1">
    <property type="nucleotide sequence ID" value="XM_064800989.1"/>
</dbReference>
<feature type="region of interest" description="Disordered" evidence="1">
    <location>
        <begin position="576"/>
        <end position="947"/>
    </location>
</feature>